<dbReference type="PROSITE" id="PS51910">
    <property type="entry name" value="GH18_2"/>
    <property type="match status" value="1"/>
</dbReference>
<protein>
    <recommendedName>
        <fullName evidence="3">GH18 domain-containing protein</fullName>
    </recommendedName>
</protein>
<dbReference type="PANTHER" id="PTHR45708">
    <property type="entry name" value="ENDOCHITINASE"/>
    <property type="match status" value="1"/>
</dbReference>
<dbReference type="SUPFAM" id="SSF51445">
    <property type="entry name" value="(Trans)glycosidases"/>
    <property type="match status" value="1"/>
</dbReference>
<dbReference type="Gene3D" id="3.20.20.80">
    <property type="entry name" value="Glycosidases"/>
    <property type="match status" value="1"/>
</dbReference>
<evidence type="ECO:0000256" key="1">
    <source>
        <dbReference type="ARBA" id="ARBA00022801"/>
    </source>
</evidence>
<gene>
    <name evidence="4" type="ORF">TIFTF001_041166</name>
</gene>
<keyword evidence="2" id="KW-0326">Glycosidase</keyword>
<evidence type="ECO:0000256" key="2">
    <source>
        <dbReference type="ARBA" id="ARBA00023295"/>
    </source>
</evidence>
<dbReference type="AlphaFoldDB" id="A0AA88CRF6"/>
<feature type="domain" description="GH18" evidence="3">
    <location>
        <begin position="1"/>
        <end position="113"/>
    </location>
</feature>
<dbReference type="InterPro" id="IPR050542">
    <property type="entry name" value="Glycosyl_Hydrlase18_Chitinase"/>
</dbReference>
<organism evidence="4 5">
    <name type="scientific">Ficus carica</name>
    <name type="common">Common fig</name>
    <dbReference type="NCBI Taxonomy" id="3494"/>
    <lineage>
        <taxon>Eukaryota</taxon>
        <taxon>Viridiplantae</taxon>
        <taxon>Streptophyta</taxon>
        <taxon>Embryophyta</taxon>
        <taxon>Tracheophyta</taxon>
        <taxon>Spermatophyta</taxon>
        <taxon>Magnoliopsida</taxon>
        <taxon>eudicotyledons</taxon>
        <taxon>Gunneridae</taxon>
        <taxon>Pentapetalae</taxon>
        <taxon>rosids</taxon>
        <taxon>fabids</taxon>
        <taxon>Rosales</taxon>
        <taxon>Moraceae</taxon>
        <taxon>Ficeae</taxon>
        <taxon>Ficus</taxon>
    </lineage>
</organism>
<evidence type="ECO:0000313" key="5">
    <source>
        <dbReference type="Proteomes" id="UP001187192"/>
    </source>
</evidence>
<keyword evidence="1" id="KW-0378">Hydrolase</keyword>
<dbReference type="Gramene" id="FCD_00013559-RA">
    <property type="protein sequence ID" value="FCD_00013559-RA:cds"/>
    <property type="gene ID" value="FCD_00013559"/>
</dbReference>
<accession>A0AA88CRF6</accession>
<keyword evidence="5" id="KW-1185">Reference proteome</keyword>
<reference evidence="4" key="1">
    <citation type="submission" date="2023-07" db="EMBL/GenBank/DDBJ databases">
        <title>draft genome sequence of fig (Ficus carica).</title>
        <authorList>
            <person name="Takahashi T."/>
            <person name="Nishimura K."/>
        </authorList>
    </citation>
    <scope>NUCLEOTIDE SEQUENCE</scope>
</reference>
<sequence>MSLVFFPPIPCREVAKYLWNNFLGGQLNSRPLGNAANLLSSWNTWTSIPADKIFLGLPASPATAGSGYIPPNLLISDVLPYIKRSPKYGGVMLWSRYYDKDYSSAIKSDVIALNQALTAS</sequence>
<proteinExistence type="predicted"/>
<dbReference type="InterPro" id="IPR017853">
    <property type="entry name" value="GH"/>
</dbReference>
<dbReference type="GO" id="GO:0005576">
    <property type="term" value="C:extracellular region"/>
    <property type="evidence" value="ECO:0007669"/>
    <property type="project" value="TreeGrafter"/>
</dbReference>
<dbReference type="GO" id="GO:0005975">
    <property type="term" value="P:carbohydrate metabolic process"/>
    <property type="evidence" value="ECO:0007669"/>
    <property type="project" value="InterPro"/>
</dbReference>
<dbReference type="EMBL" id="BTGU01001729">
    <property type="protein sequence ID" value="GMN28405.1"/>
    <property type="molecule type" value="Genomic_DNA"/>
</dbReference>
<evidence type="ECO:0000313" key="4">
    <source>
        <dbReference type="EMBL" id="GMN28405.1"/>
    </source>
</evidence>
<comment type="caution">
    <text evidence="4">The sequence shown here is derived from an EMBL/GenBank/DDBJ whole genome shotgun (WGS) entry which is preliminary data.</text>
</comment>
<dbReference type="PANTHER" id="PTHR45708:SF49">
    <property type="entry name" value="ENDOCHITINASE"/>
    <property type="match status" value="1"/>
</dbReference>
<dbReference type="GO" id="GO:0004568">
    <property type="term" value="F:chitinase activity"/>
    <property type="evidence" value="ECO:0007669"/>
    <property type="project" value="TreeGrafter"/>
</dbReference>
<name>A0AA88CRF6_FICCA</name>
<dbReference type="InterPro" id="IPR001223">
    <property type="entry name" value="Glyco_hydro18_cat"/>
</dbReference>
<evidence type="ECO:0000259" key="3">
    <source>
        <dbReference type="PROSITE" id="PS51910"/>
    </source>
</evidence>
<dbReference type="Proteomes" id="UP001187192">
    <property type="component" value="Unassembled WGS sequence"/>
</dbReference>